<feature type="signal peptide" evidence="1">
    <location>
        <begin position="1"/>
        <end position="19"/>
    </location>
</feature>
<dbReference type="Proteomes" id="UP001203058">
    <property type="component" value="Unassembled WGS sequence"/>
</dbReference>
<evidence type="ECO:0000313" key="3">
    <source>
        <dbReference type="Proteomes" id="UP001203058"/>
    </source>
</evidence>
<keyword evidence="3" id="KW-1185">Reference proteome</keyword>
<comment type="caution">
    <text evidence="2">The sequence shown here is derived from an EMBL/GenBank/DDBJ whole genome shotgun (WGS) entry which is preliminary data.</text>
</comment>
<dbReference type="Gene3D" id="1.10.390.10">
    <property type="entry name" value="Neutral Protease Domain 2"/>
    <property type="match status" value="1"/>
</dbReference>
<name>A0ABS9VQJ5_9SPHN</name>
<protein>
    <recommendedName>
        <fullName evidence="4">Peptidase M1 membrane alanine aminopeptidase domain-containing protein</fullName>
    </recommendedName>
</protein>
<organism evidence="2 3">
    <name type="scientific">Sphingomonas telluris</name>
    <dbReference type="NCBI Taxonomy" id="2907998"/>
    <lineage>
        <taxon>Bacteria</taxon>
        <taxon>Pseudomonadati</taxon>
        <taxon>Pseudomonadota</taxon>
        <taxon>Alphaproteobacteria</taxon>
        <taxon>Sphingomonadales</taxon>
        <taxon>Sphingomonadaceae</taxon>
        <taxon>Sphingomonas</taxon>
    </lineage>
</organism>
<evidence type="ECO:0008006" key="4">
    <source>
        <dbReference type="Google" id="ProtNLM"/>
    </source>
</evidence>
<keyword evidence="1" id="KW-0732">Signal</keyword>
<sequence>MIRRLLLMLALLAATPAAAQQAQVNVTRTGDAFVAEFDLPRASPAWGFFRSSPARDKQSWRLQSWQVLTPGVALQRCGNFDALVGVNGRPIPPKVRVRVTPFTGELLADYVPALRLGGDSVAIFDGHFAVFSVNRVTVFDRLAGRPPPGSVIDTGTRVRFRGTNLRLAGDVDGYRRGDSEGTYGLYDVPRPVVRMGIATVLDTDLPQWIAADLASYTPRAIEVLSAGLGPSGVAEPTILAAWEGANREGASMNGGTLKGLILMRFEGRAALKPVPALTDLAHWFIAHEASHFWLGQSVHYGSQRDSWIMEGGADLLAVRTVQSLNPAFDGRAKLNEAIRDCSDLAFQPVATAIDRNQVRANYACGLVFALVAERASRGDFYSFVRALVAANLADQEVTTADWLAAFERAGGSRAQSNQIRVLVERGSASPKQAIAKLLRDAGTPFALNREGVPQLQ</sequence>
<feature type="chain" id="PRO_5046190942" description="Peptidase M1 membrane alanine aminopeptidase domain-containing protein" evidence="1">
    <location>
        <begin position="20"/>
        <end position="456"/>
    </location>
</feature>
<dbReference type="RefSeq" id="WP_241448081.1">
    <property type="nucleotide sequence ID" value="NZ_JAKZHW010000002.1"/>
</dbReference>
<proteinExistence type="predicted"/>
<accession>A0ABS9VQJ5</accession>
<dbReference type="EMBL" id="JAKZHW010000002">
    <property type="protein sequence ID" value="MCH8617217.1"/>
    <property type="molecule type" value="Genomic_DNA"/>
</dbReference>
<reference evidence="2 3" key="1">
    <citation type="submission" date="2022-03" db="EMBL/GenBank/DDBJ databases">
        <authorList>
            <person name="Jo J.-H."/>
            <person name="Im W.-T."/>
        </authorList>
    </citation>
    <scope>NUCLEOTIDE SEQUENCE [LARGE SCALE GENOMIC DNA]</scope>
    <source>
        <strain evidence="2 3">SM33</strain>
    </source>
</reference>
<dbReference type="SUPFAM" id="SSF55486">
    <property type="entry name" value="Metalloproteases ('zincins'), catalytic domain"/>
    <property type="match status" value="1"/>
</dbReference>
<dbReference type="InterPro" id="IPR027268">
    <property type="entry name" value="Peptidase_M4/M1_CTD_sf"/>
</dbReference>
<gene>
    <name evidence="2" type="ORF">LZ016_14060</name>
</gene>
<evidence type="ECO:0000256" key="1">
    <source>
        <dbReference type="SAM" id="SignalP"/>
    </source>
</evidence>
<evidence type="ECO:0000313" key="2">
    <source>
        <dbReference type="EMBL" id="MCH8617217.1"/>
    </source>
</evidence>